<proteinExistence type="predicted"/>
<name>A0A7S2FKG4_9DINO</name>
<dbReference type="EMBL" id="HBGQ01022923">
    <property type="protein sequence ID" value="CAD9398388.1"/>
    <property type="molecule type" value="Transcribed_RNA"/>
</dbReference>
<organism evidence="2">
    <name type="scientific">Alexandrium andersonii</name>
    <dbReference type="NCBI Taxonomy" id="327968"/>
    <lineage>
        <taxon>Eukaryota</taxon>
        <taxon>Sar</taxon>
        <taxon>Alveolata</taxon>
        <taxon>Dinophyceae</taxon>
        <taxon>Gonyaulacales</taxon>
        <taxon>Pyrocystaceae</taxon>
        <taxon>Alexandrium</taxon>
    </lineage>
</organism>
<accession>A0A7S2FKG4</accession>
<keyword evidence="1" id="KW-1133">Transmembrane helix</keyword>
<gene>
    <name evidence="2" type="ORF">AAND1436_LOCUS11365</name>
</gene>
<feature type="transmembrane region" description="Helical" evidence="1">
    <location>
        <begin position="66"/>
        <end position="85"/>
    </location>
</feature>
<dbReference type="AlphaFoldDB" id="A0A7S2FKG4"/>
<sequence length="99" mass="10691">MSNMWTAAAGDRGKALHPWQGSLLAQAAIDAVERTEPGLVPPWRRLLLHLLLPAACPSLLQLRDQITLPSIGTGVCVLGLALWLVSKSDSLCQVRVLGW</sequence>
<keyword evidence="1" id="KW-0812">Transmembrane</keyword>
<keyword evidence="1" id="KW-0472">Membrane</keyword>
<evidence type="ECO:0000313" key="2">
    <source>
        <dbReference type="EMBL" id="CAD9398388.1"/>
    </source>
</evidence>
<protein>
    <submittedName>
        <fullName evidence="2">Uncharacterized protein</fullName>
    </submittedName>
</protein>
<reference evidence="2" key="1">
    <citation type="submission" date="2021-01" db="EMBL/GenBank/DDBJ databases">
        <authorList>
            <person name="Corre E."/>
            <person name="Pelletier E."/>
            <person name="Niang G."/>
            <person name="Scheremetjew M."/>
            <person name="Finn R."/>
            <person name="Kale V."/>
            <person name="Holt S."/>
            <person name="Cochrane G."/>
            <person name="Meng A."/>
            <person name="Brown T."/>
            <person name="Cohen L."/>
        </authorList>
    </citation>
    <scope>NUCLEOTIDE SEQUENCE</scope>
    <source>
        <strain evidence="2">CCMP2222</strain>
    </source>
</reference>
<evidence type="ECO:0000256" key="1">
    <source>
        <dbReference type="SAM" id="Phobius"/>
    </source>
</evidence>